<reference evidence="6 7" key="1">
    <citation type="submission" date="2017-04" db="EMBL/GenBank/DDBJ databases">
        <authorList>
            <person name="Afonso C.L."/>
            <person name="Miller P.J."/>
            <person name="Scott M.A."/>
            <person name="Spackman E."/>
            <person name="Goraichik I."/>
            <person name="Dimitrov K.M."/>
            <person name="Suarez D.L."/>
            <person name="Swayne D.E."/>
        </authorList>
    </citation>
    <scope>NUCLEOTIDE SEQUENCE [LARGE SCALE GENOMIC DNA]</scope>
    <source>
        <strain evidence="6 7">DSM 43828</strain>
    </source>
</reference>
<dbReference type="GO" id="GO:0003700">
    <property type="term" value="F:DNA-binding transcription factor activity"/>
    <property type="evidence" value="ECO:0007669"/>
    <property type="project" value="InterPro"/>
</dbReference>
<dbReference type="CDD" id="cd08417">
    <property type="entry name" value="PBP2_Nitroaromatics_like"/>
    <property type="match status" value="1"/>
</dbReference>
<dbReference type="SUPFAM" id="SSF46785">
    <property type="entry name" value="Winged helix' DNA-binding domain"/>
    <property type="match status" value="1"/>
</dbReference>
<dbReference type="PANTHER" id="PTHR30118">
    <property type="entry name" value="HTH-TYPE TRANSCRIPTIONAL REGULATOR LEUO-RELATED"/>
    <property type="match status" value="1"/>
</dbReference>
<dbReference type="InterPro" id="IPR050389">
    <property type="entry name" value="LysR-type_TF"/>
</dbReference>
<dbReference type="Gene3D" id="3.40.190.10">
    <property type="entry name" value="Periplasmic binding protein-like II"/>
    <property type="match status" value="2"/>
</dbReference>
<evidence type="ECO:0000313" key="7">
    <source>
        <dbReference type="Proteomes" id="UP000192674"/>
    </source>
</evidence>
<dbReference type="PROSITE" id="PS50931">
    <property type="entry name" value="HTH_LYSR"/>
    <property type="match status" value="1"/>
</dbReference>
<dbReference type="EMBL" id="FWXV01000012">
    <property type="protein sequence ID" value="SMD25671.1"/>
    <property type="molecule type" value="Genomic_DNA"/>
</dbReference>
<dbReference type="InterPro" id="IPR000847">
    <property type="entry name" value="LysR_HTH_N"/>
</dbReference>
<proteinExistence type="inferred from homology"/>
<dbReference type="InterPro" id="IPR036388">
    <property type="entry name" value="WH-like_DNA-bd_sf"/>
</dbReference>
<evidence type="ECO:0000259" key="5">
    <source>
        <dbReference type="PROSITE" id="PS50931"/>
    </source>
</evidence>
<evidence type="ECO:0000256" key="3">
    <source>
        <dbReference type="ARBA" id="ARBA00023125"/>
    </source>
</evidence>
<keyword evidence="2" id="KW-0805">Transcription regulation</keyword>
<evidence type="ECO:0000256" key="4">
    <source>
        <dbReference type="ARBA" id="ARBA00023163"/>
    </source>
</evidence>
<accession>A0A1Y5Y4I3</accession>
<evidence type="ECO:0000256" key="1">
    <source>
        <dbReference type="ARBA" id="ARBA00009437"/>
    </source>
</evidence>
<dbReference type="Gene3D" id="1.10.10.10">
    <property type="entry name" value="Winged helix-like DNA-binding domain superfamily/Winged helix DNA-binding domain"/>
    <property type="match status" value="1"/>
</dbReference>
<comment type="similarity">
    <text evidence="1">Belongs to the LysR transcriptional regulatory family.</text>
</comment>
<keyword evidence="7" id="KW-1185">Reference proteome</keyword>
<sequence length="296" mass="33057">MSMAHTRTTDLNLLSALEVLLEERHISRAAELYNLSQPAMSRTLQRLRDTFGDELLVRTATGYELTPRARTIQRELGQILPRINALLRGDRFDPAMATDVLNVSGTDYAAIVIGRPLFSQVLELAPQMTLNLMAWHDRVDVDLESGRLDLVLTGIEPDQPLLGEVLFDEPFVCVVPEDHPARSRLDLAAYLQCEHIVVQVRSGKQAMVDDPLRAVGAHRTVRVRVPYFTAALEAVAGTGRIATLPSRIVGTPPPGTRVVAAPKEIKPFPYYMAWHPRLDGDMTNRWLREIVRSAVK</sequence>
<dbReference type="AlphaFoldDB" id="A0A1Y5Y4I3"/>
<feature type="domain" description="HTH lysR-type" evidence="5">
    <location>
        <begin position="9"/>
        <end position="66"/>
    </location>
</feature>
<keyword evidence="4" id="KW-0804">Transcription</keyword>
<dbReference type="InterPro" id="IPR036390">
    <property type="entry name" value="WH_DNA-bd_sf"/>
</dbReference>
<dbReference type="Pfam" id="PF00126">
    <property type="entry name" value="HTH_1"/>
    <property type="match status" value="1"/>
</dbReference>
<dbReference type="PANTHER" id="PTHR30118:SF15">
    <property type="entry name" value="TRANSCRIPTIONAL REGULATORY PROTEIN"/>
    <property type="match status" value="1"/>
</dbReference>
<dbReference type="Pfam" id="PF03466">
    <property type="entry name" value="LysR_substrate"/>
    <property type="match status" value="1"/>
</dbReference>
<dbReference type="InterPro" id="IPR037402">
    <property type="entry name" value="YidZ_PBP2"/>
</dbReference>
<evidence type="ECO:0000256" key="2">
    <source>
        <dbReference type="ARBA" id="ARBA00023015"/>
    </source>
</evidence>
<dbReference type="SUPFAM" id="SSF53850">
    <property type="entry name" value="Periplasmic binding protein-like II"/>
    <property type="match status" value="1"/>
</dbReference>
<keyword evidence="3 6" id="KW-0238">DNA-binding</keyword>
<dbReference type="PRINTS" id="PR00039">
    <property type="entry name" value="HTHLYSR"/>
</dbReference>
<organism evidence="6 7">
    <name type="scientific">Kibdelosporangium aridum</name>
    <dbReference type="NCBI Taxonomy" id="2030"/>
    <lineage>
        <taxon>Bacteria</taxon>
        <taxon>Bacillati</taxon>
        <taxon>Actinomycetota</taxon>
        <taxon>Actinomycetes</taxon>
        <taxon>Pseudonocardiales</taxon>
        <taxon>Pseudonocardiaceae</taxon>
        <taxon>Kibdelosporangium</taxon>
    </lineage>
</organism>
<protein>
    <submittedName>
        <fullName evidence="6">DNA-binding transcriptional regulator, LysR family</fullName>
    </submittedName>
</protein>
<name>A0A1Y5Y4I3_KIBAR</name>
<dbReference type="Proteomes" id="UP000192674">
    <property type="component" value="Unassembled WGS sequence"/>
</dbReference>
<dbReference type="InterPro" id="IPR005119">
    <property type="entry name" value="LysR_subst-bd"/>
</dbReference>
<dbReference type="GO" id="GO:0003677">
    <property type="term" value="F:DNA binding"/>
    <property type="evidence" value="ECO:0007669"/>
    <property type="project" value="UniProtKB-KW"/>
</dbReference>
<evidence type="ECO:0000313" key="6">
    <source>
        <dbReference type="EMBL" id="SMD25671.1"/>
    </source>
</evidence>
<gene>
    <name evidence="6" type="ORF">SAMN05661093_09255</name>
</gene>